<comment type="caution">
    <text evidence="7">The sequence shown here is derived from an EMBL/GenBank/DDBJ whole genome shotgun (WGS) entry which is preliminary data.</text>
</comment>
<evidence type="ECO:0000256" key="4">
    <source>
        <dbReference type="SAM" id="MobiDB-lite"/>
    </source>
</evidence>
<feature type="compositionally biased region" description="Low complexity" evidence="4">
    <location>
        <begin position="336"/>
        <end position="345"/>
    </location>
</feature>
<feature type="compositionally biased region" description="Gly residues" evidence="4">
    <location>
        <begin position="423"/>
        <end position="440"/>
    </location>
</feature>
<dbReference type="AlphaFoldDB" id="A0A919GIE4"/>
<feature type="domain" description="AB hydrolase-1" evidence="5">
    <location>
        <begin position="142"/>
        <end position="329"/>
    </location>
</feature>
<dbReference type="InterPro" id="IPR051601">
    <property type="entry name" value="Serine_prot/Carboxylest_S33"/>
</dbReference>
<dbReference type="SUPFAM" id="SSF53474">
    <property type="entry name" value="alpha/beta-Hydrolases"/>
    <property type="match status" value="1"/>
</dbReference>
<dbReference type="GO" id="GO:0016787">
    <property type="term" value="F:hydrolase activity"/>
    <property type="evidence" value="ECO:0007669"/>
    <property type="project" value="UniProtKB-KW"/>
</dbReference>
<feature type="compositionally biased region" description="Gly residues" evidence="4">
    <location>
        <begin position="400"/>
        <end position="415"/>
    </location>
</feature>
<evidence type="ECO:0000256" key="3">
    <source>
        <dbReference type="ARBA" id="ARBA00022801"/>
    </source>
</evidence>
<evidence type="ECO:0000313" key="7">
    <source>
        <dbReference type="EMBL" id="GHH85370.1"/>
    </source>
</evidence>
<dbReference type="Proteomes" id="UP000603708">
    <property type="component" value="Unassembled WGS sequence"/>
</dbReference>
<evidence type="ECO:0000313" key="8">
    <source>
        <dbReference type="Proteomes" id="UP000603708"/>
    </source>
</evidence>
<dbReference type="PANTHER" id="PTHR43248:SF29">
    <property type="entry name" value="TRIPEPTIDYL AMINOPEPTIDASE"/>
    <property type="match status" value="1"/>
</dbReference>
<feature type="region of interest" description="Disordered" evidence="4">
    <location>
        <begin position="1"/>
        <end position="34"/>
    </location>
</feature>
<organism evidence="7 8">
    <name type="scientific">Streptomyces sulfonofaciens</name>
    <dbReference type="NCBI Taxonomy" id="68272"/>
    <lineage>
        <taxon>Bacteria</taxon>
        <taxon>Bacillati</taxon>
        <taxon>Actinomycetota</taxon>
        <taxon>Actinomycetes</taxon>
        <taxon>Kitasatosporales</taxon>
        <taxon>Streptomycetaceae</taxon>
        <taxon>Streptomyces</taxon>
    </lineage>
</organism>
<dbReference type="InterPro" id="IPR000073">
    <property type="entry name" value="AB_hydrolase_1"/>
</dbReference>
<dbReference type="InterPro" id="IPR029058">
    <property type="entry name" value="AB_hydrolase_fold"/>
</dbReference>
<gene>
    <name evidence="7" type="ORF">GCM10018793_53060</name>
</gene>
<dbReference type="Pfam" id="PF00561">
    <property type="entry name" value="Abhydrolase_1"/>
    <property type="match status" value="1"/>
</dbReference>
<evidence type="ECO:0000256" key="1">
    <source>
        <dbReference type="ARBA" id="ARBA00010088"/>
    </source>
</evidence>
<keyword evidence="2" id="KW-0732">Signal</keyword>
<protein>
    <submittedName>
        <fullName evidence="7">Proteinase</fullName>
    </submittedName>
</protein>
<dbReference type="EMBL" id="BNCD01000018">
    <property type="protein sequence ID" value="GHH85370.1"/>
    <property type="molecule type" value="Genomic_DNA"/>
</dbReference>
<dbReference type="PANTHER" id="PTHR43248">
    <property type="entry name" value="2-SUCCINYL-6-HYDROXY-2,4-CYCLOHEXADIENE-1-CARBOXYLATE SYNTHASE"/>
    <property type="match status" value="1"/>
</dbReference>
<dbReference type="InterPro" id="IPR013595">
    <property type="entry name" value="Pept_S33_TAP-like_C"/>
</dbReference>
<reference evidence="7" key="1">
    <citation type="journal article" date="2014" name="Int. J. Syst. Evol. Microbiol.">
        <title>Complete genome sequence of Corynebacterium casei LMG S-19264T (=DSM 44701T), isolated from a smear-ripened cheese.</title>
        <authorList>
            <consortium name="US DOE Joint Genome Institute (JGI-PGF)"/>
            <person name="Walter F."/>
            <person name="Albersmeier A."/>
            <person name="Kalinowski J."/>
            <person name="Ruckert C."/>
        </authorList>
    </citation>
    <scope>NUCLEOTIDE SEQUENCE</scope>
    <source>
        <strain evidence="7">JCM 5069</strain>
    </source>
</reference>
<evidence type="ECO:0000259" key="5">
    <source>
        <dbReference type="Pfam" id="PF00561"/>
    </source>
</evidence>
<comment type="similarity">
    <text evidence="1">Belongs to the peptidase S33 family.</text>
</comment>
<accession>A0A919GIE4</accession>
<reference evidence="7" key="2">
    <citation type="submission" date="2020-09" db="EMBL/GenBank/DDBJ databases">
        <authorList>
            <person name="Sun Q."/>
            <person name="Ohkuma M."/>
        </authorList>
    </citation>
    <scope>NUCLEOTIDE SEQUENCE</scope>
    <source>
        <strain evidence="7">JCM 5069</strain>
    </source>
</reference>
<dbReference type="Pfam" id="PF08386">
    <property type="entry name" value="Abhydrolase_4"/>
    <property type="match status" value="1"/>
</dbReference>
<sequence length="634" mass="65236">MNTSRRPGRSTSPSARAHPTDPTAPGPGTGRASAGRAARLGFLRTAGALLAAGGLLVSGCSSGRSTAQEAAVEAVVALPEATPRALAPYYGQRLGWRACSTPGFQCATMKAPLDYAEPGAGDIKLAVARKKATGPGKRLGSLLVNPGGPGGSAIGYLQSYAALGYPADVRARYDMVAVDPRGVADSEPVTCLDGKQMDTYTQTDTTPDDSRERAKLVSAYKTFAAGCRRHSAAVLPHVSTVEAARDMDILRAVLGDKRLTYVGASYGTFLGATYAGLYPRRVGRMVLDGAMDPTLSARRMNLEQTAGFETAFESFAKDCARRSDCPLGDAPGSGTGDDTSTSIGTDRTDRTSGTAAPGTAGDDRAHEGAAPGRRTTPADVGAHLKSFFRRLDRAPLAAAGPGGAGGARGSQGAGDSGSSTGSTGAGSGGHRGSAPGGGRMLGEALATTGVIAAMYDEAAWPQLRAALTSAIEDGDGSGLLALSDSYYEREDDGRYANLMFANAAVNCLDLPPAFTTADQVAKALPDFEKASPVFGESLAWASLTCAYWPEHATGRPHRIEADGAPPIVVVGTVRDPATPYRWARALAAQLSSARLLTYNGDGHTAYGRGSTCIDGAINRYLVSGTAPKDGKRCS</sequence>
<keyword evidence="3" id="KW-0378">Hydrolase</keyword>
<dbReference type="RefSeq" id="WP_229924953.1">
    <property type="nucleotide sequence ID" value="NZ_BNCD01000018.1"/>
</dbReference>
<keyword evidence="8" id="KW-1185">Reference proteome</keyword>
<feature type="compositionally biased region" description="Low complexity" evidence="4">
    <location>
        <begin position="1"/>
        <end position="23"/>
    </location>
</feature>
<proteinExistence type="inferred from homology"/>
<feature type="region of interest" description="Disordered" evidence="4">
    <location>
        <begin position="326"/>
        <end position="379"/>
    </location>
</feature>
<feature type="domain" description="Peptidase S33 tripeptidyl aminopeptidase-like C-terminal" evidence="6">
    <location>
        <begin position="531"/>
        <end position="633"/>
    </location>
</feature>
<evidence type="ECO:0000256" key="2">
    <source>
        <dbReference type="ARBA" id="ARBA00022729"/>
    </source>
</evidence>
<evidence type="ECO:0000259" key="6">
    <source>
        <dbReference type="Pfam" id="PF08386"/>
    </source>
</evidence>
<name>A0A919GIE4_9ACTN</name>
<dbReference type="Gene3D" id="3.40.50.1820">
    <property type="entry name" value="alpha/beta hydrolase"/>
    <property type="match status" value="2"/>
</dbReference>
<feature type="region of interest" description="Disordered" evidence="4">
    <location>
        <begin position="398"/>
        <end position="440"/>
    </location>
</feature>